<comment type="caution">
    <text evidence="1">The sequence shown here is derived from an EMBL/GenBank/DDBJ whole genome shotgun (WGS) entry which is preliminary data.</text>
</comment>
<evidence type="ECO:0008006" key="3">
    <source>
        <dbReference type="Google" id="ProtNLM"/>
    </source>
</evidence>
<sequence>MKFSTIAFAAGATAARYKRQDTVFEVTNFSASCIPHSTQCRLLDLIYSIGTVADDCLVSSYDFDVLEPGTMQTTPQHCAAMVSADGIGELPALDNGECEQTSKTFKIIKSFGGLALYVYEPVTPSSNKSGVYQIQTAELETVVPAENPNGAHQVYKGPTSFPLTPQGM</sequence>
<reference evidence="1" key="1">
    <citation type="submission" date="2021-10" db="EMBL/GenBank/DDBJ databases">
        <authorList>
            <person name="Piombo E."/>
        </authorList>
    </citation>
    <scope>NUCLEOTIDE SEQUENCE</scope>
</reference>
<dbReference type="EMBL" id="CABFNQ020000700">
    <property type="protein sequence ID" value="CAH0024839.1"/>
    <property type="molecule type" value="Genomic_DNA"/>
</dbReference>
<keyword evidence="2" id="KW-1185">Reference proteome</keyword>
<dbReference type="Proteomes" id="UP000696573">
    <property type="component" value="Unassembled WGS sequence"/>
</dbReference>
<protein>
    <recommendedName>
        <fullName evidence="3">Hypersensitive response-inducing protein</fullName>
    </recommendedName>
</protein>
<evidence type="ECO:0000313" key="1">
    <source>
        <dbReference type="EMBL" id="CAH0024839.1"/>
    </source>
</evidence>
<name>A0A9N9VK53_9HYPO</name>
<dbReference type="OrthoDB" id="3679184at2759"/>
<gene>
    <name evidence="1" type="ORF">CRHIZ90672A_00012024</name>
</gene>
<proteinExistence type="predicted"/>
<accession>A0A9N9VK53</accession>
<dbReference type="AlphaFoldDB" id="A0A9N9VK53"/>
<evidence type="ECO:0000313" key="2">
    <source>
        <dbReference type="Proteomes" id="UP000696573"/>
    </source>
</evidence>
<organism evidence="1 2">
    <name type="scientific">Clonostachys rhizophaga</name>
    <dbReference type="NCBI Taxonomy" id="160324"/>
    <lineage>
        <taxon>Eukaryota</taxon>
        <taxon>Fungi</taxon>
        <taxon>Dikarya</taxon>
        <taxon>Ascomycota</taxon>
        <taxon>Pezizomycotina</taxon>
        <taxon>Sordariomycetes</taxon>
        <taxon>Hypocreomycetidae</taxon>
        <taxon>Hypocreales</taxon>
        <taxon>Bionectriaceae</taxon>
        <taxon>Clonostachys</taxon>
    </lineage>
</organism>